<dbReference type="SUPFAM" id="SSF53067">
    <property type="entry name" value="Actin-like ATPase domain"/>
    <property type="match status" value="2"/>
</dbReference>
<dbReference type="SMART" id="SM00268">
    <property type="entry name" value="ACTIN"/>
    <property type="match status" value="1"/>
</dbReference>
<name>A0ABR2KI76_9EUKA</name>
<comment type="caution">
    <text evidence="2">The sequence shown here is derived from an EMBL/GenBank/DDBJ whole genome shotgun (WGS) entry which is preliminary data.</text>
</comment>
<sequence>MTDDIPTMIFDLGSYKIRAGLATDESPRFIIPSAFPSGAHDFPIGKEIPPSCTPSFAITDGEVEDQDRINFLFASIFDNFFPSDKPEPVDLRIVLTNPPYASKKHMSYIAQATFELLDADSLIMKPPALYSLIQFSLPTCICLDVGYDVTHIVPIQHNFVCAPAVMKSFAAGSALDLFTSADQFGVYNVKTWQEMEQARKKKEEFAFSSLDFEKDLDDENPYPVTCGELLFNPSLFEAATPEDKEPDERISTLMEEPSLAEFIKKSIETCDLQNRGTLWNNIIISGGSSKMKGFRERLKADLEEIAPSEAKVTLRFPEDPILAPWLGEKLSINFSKSEPWLNRSEYEEDPDAVFHKFVQYGLADPNKTEEKK</sequence>
<dbReference type="CDD" id="cd10169">
    <property type="entry name" value="ASKHA_NBD_actin-like"/>
    <property type="match status" value="1"/>
</dbReference>
<evidence type="ECO:0008006" key="4">
    <source>
        <dbReference type="Google" id="ProtNLM"/>
    </source>
</evidence>
<organism evidence="2 3">
    <name type="scientific">Tritrichomonas musculus</name>
    <dbReference type="NCBI Taxonomy" id="1915356"/>
    <lineage>
        <taxon>Eukaryota</taxon>
        <taxon>Metamonada</taxon>
        <taxon>Parabasalia</taxon>
        <taxon>Tritrichomonadida</taxon>
        <taxon>Tritrichomonadidae</taxon>
        <taxon>Tritrichomonas</taxon>
    </lineage>
</organism>
<evidence type="ECO:0000313" key="2">
    <source>
        <dbReference type="EMBL" id="KAK8890812.1"/>
    </source>
</evidence>
<comment type="similarity">
    <text evidence="1">Belongs to the actin family.</text>
</comment>
<evidence type="ECO:0000256" key="1">
    <source>
        <dbReference type="RuleBase" id="RU000487"/>
    </source>
</evidence>
<dbReference type="EMBL" id="JAPFFF010000004">
    <property type="protein sequence ID" value="KAK8890812.1"/>
    <property type="molecule type" value="Genomic_DNA"/>
</dbReference>
<dbReference type="PANTHER" id="PTHR11937">
    <property type="entry name" value="ACTIN"/>
    <property type="match status" value="1"/>
</dbReference>
<dbReference type="InterPro" id="IPR002052">
    <property type="entry name" value="DNA_methylase_N6_adenine_CS"/>
</dbReference>
<proteinExistence type="inferred from homology"/>
<dbReference type="InterPro" id="IPR004000">
    <property type="entry name" value="Actin"/>
</dbReference>
<dbReference type="Proteomes" id="UP001470230">
    <property type="component" value="Unassembled WGS sequence"/>
</dbReference>
<gene>
    <name evidence="2" type="ORF">M9Y10_028011</name>
</gene>
<dbReference type="Gene3D" id="3.90.640.10">
    <property type="entry name" value="Actin, Chain A, domain 4"/>
    <property type="match status" value="1"/>
</dbReference>
<reference evidence="2 3" key="1">
    <citation type="submission" date="2024-04" db="EMBL/GenBank/DDBJ databases">
        <title>Tritrichomonas musculus Genome.</title>
        <authorList>
            <person name="Alves-Ferreira E."/>
            <person name="Grigg M."/>
            <person name="Lorenzi H."/>
            <person name="Galac M."/>
        </authorList>
    </citation>
    <scope>NUCLEOTIDE SEQUENCE [LARGE SCALE GENOMIC DNA]</scope>
    <source>
        <strain evidence="2 3">EAF2021</strain>
    </source>
</reference>
<dbReference type="Pfam" id="PF00022">
    <property type="entry name" value="Actin"/>
    <property type="match status" value="2"/>
</dbReference>
<evidence type="ECO:0000313" key="3">
    <source>
        <dbReference type="Proteomes" id="UP001470230"/>
    </source>
</evidence>
<dbReference type="InterPro" id="IPR043129">
    <property type="entry name" value="ATPase_NBD"/>
</dbReference>
<dbReference type="Gene3D" id="3.30.420.40">
    <property type="match status" value="2"/>
</dbReference>
<accession>A0ABR2KI76</accession>
<dbReference type="PROSITE" id="PS00092">
    <property type="entry name" value="N6_MTASE"/>
    <property type="match status" value="1"/>
</dbReference>
<keyword evidence="3" id="KW-1185">Reference proteome</keyword>
<protein>
    <recommendedName>
        <fullName evidence="4">Actin family protein</fullName>
    </recommendedName>
</protein>